<feature type="transmembrane region" description="Helical" evidence="6">
    <location>
        <begin position="160"/>
        <end position="180"/>
    </location>
</feature>
<evidence type="ECO:0000256" key="4">
    <source>
        <dbReference type="ARBA" id="ARBA00022989"/>
    </source>
</evidence>
<evidence type="ECO:0000256" key="3">
    <source>
        <dbReference type="ARBA" id="ARBA00022692"/>
    </source>
</evidence>
<gene>
    <name evidence="7" type="ORF">ACFSCS_02950</name>
</gene>
<feature type="transmembrane region" description="Helical" evidence="6">
    <location>
        <begin position="217"/>
        <end position="237"/>
    </location>
</feature>
<keyword evidence="2" id="KW-1003">Cell membrane</keyword>
<dbReference type="InterPro" id="IPR019108">
    <property type="entry name" value="Caa3_assmbl_CtaG-rel"/>
</dbReference>
<feature type="transmembrane region" description="Helical" evidence="6">
    <location>
        <begin position="273"/>
        <end position="293"/>
    </location>
</feature>
<feature type="transmembrane region" description="Helical" evidence="6">
    <location>
        <begin position="192"/>
        <end position="210"/>
    </location>
</feature>
<evidence type="ECO:0000256" key="2">
    <source>
        <dbReference type="ARBA" id="ARBA00022475"/>
    </source>
</evidence>
<accession>A0ABW4RUQ2</accession>
<feature type="transmembrane region" description="Helical" evidence="6">
    <location>
        <begin position="339"/>
        <end position="359"/>
    </location>
</feature>
<feature type="transmembrane region" description="Helical" evidence="6">
    <location>
        <begin position="73"/>
        <end position="90"/>
    </location>
</feature>
<keyword evidence="8" id="KW-1185">Reference proteome</keyword>
<feature type="transmembrane region" description="Helical" evidence="6">
    <location>
        <begin position="508"/>
        <end position="528"/>
    </location>
</feature>
<feature type="transmembrane region" description="Helical" evidence="6">
    <location>
        <begin position="388"/>
        <end position="406"/>
    </location>
</feature>
<keyword evidence="5 6" id="KW-0472">Membrane</keyword>
<feature type="transmembrane region" description="Helical" evidence="6">
    <location>
        <begin position="426"/>
        <end position="444"/>
    </location>
</feature>
<sequence length="572" mass="62825">MQLTIPFAVNLLAWLVAMLAAGAWMLTGFIHPRTGEHRMSLSGREPLVQVGRWASLLGAALSAVMALTGDQPTAWWVATVASVLAFALSFMRRWETVIYTLALTALALVAPVAAREELVPRNQDVTTDASMVAVVAFSVVGGCWLLSATRPLDALASSRLRFVSTVGAVVVAICELATLWGQWSGSWETSASWHLVRLLCAVALGALAWLPHRTARIPGALLALVGQVAAVATQHVVPHAAGEQVATDVQAFGYSVAEWPTLVNLVTKVRINLFFFCLALVAIGAYLWFVHVLHRRGDRWPAGRTFAWVVAWLLLIVLTSSGLGRYAPAVFSVHMFVNLGVNMLCAMVLALGGFITLVLRATPARGRGSAAGLREWVVATMHSRYLGFLYNPIIALVFMTGTYYVYYLTGLFTSSLQMHWLHQFFYLHFLISGYIFYGLIIGIDQPPHPLPHIGKLGLIIGAMPFHAFFGVILMAKTTVYAESFLTTLGHPWMAARGLMHDQWVGGTIAWAGGEFPLVIALLALFYQWSKQDRKESSRIDRHMDAGTDESYDAYNQMLAQLAERDRQAEGRR</sequence>
<dbReference type="Pfam" id="PF09678">
    <property type="entry name" value="Caa3_CtaG"/>
    <property type="match status" value="1"/>
</dbReference>
<proteinExistence type="predicted"/>
<feature type="transmembrane region" description="Helical" evidence="6">
    <location>
        <begin position="129"/>
        <end position="148"/>
    </location>
</feature>
<comment type="caution">
    <text evidence="7">The sequence shown here is derived from an EMBL/GenBank/DDBJ whole genome shotgun (WGS) entry which is preliminary data.</text>
</comment>
<feature type="transmembrane region" description="Helical" evidence="6">
    <location>
        <begin position="456"/>
        <end position="475"/>
    </location>
</feature>
<name>A0ABW4RUQ2_9ACTN</name>
<feature type="transmembrane region" description="Helical" evidence="6">
    <location>
        <begin position="97"/>
        <end position="114"/>
    </location>
</feature>
<dbReference type="Proteomes" id="UP001597326">
    <property type="component" value="Unassembled WGS sequence"/>
</dbReference>
<keyword evidence="3 6" id="KW-0812">Transmembrane</keyword>
<comment type="subcellular location">
    <subcellularLocation>
        <location evidence="1">Cell membrane</location>
        <topology evidence="1">Multi-pass membrane protein</topology>
    </subcellularLocation>
</comment>
<keyword evidence="4 6" id="KW-1133">Transmembrane helix</keyword>
<reference evidence="8" key="1">
    <citation type="journal article" date="2019" name="Int. J. Syst. Evol. Microbiol.">
        <title>The Global Catalogue of Microorganisms (GCM) 10K type strain sequencing project: providing services to taxonomists for standard genome sequencing and annotation.</title>
        <authorList>
            <consortium name="The Broad Institute Genomics Platform"/>
            <consortium name="The Broad Institute Genome Sequencing Center for Infectious Disease"/>
            <person name="Wu L."/>
            <person name="Ma J."/>
        </authorList>
    </citation>
    <scope>NUCLEOTIDE SEQUENCE [LARGE SCALE GENOMIC DNA]</scope>
    <source>
        <strain evidence="8">CAIM 431</strain>
    </source>
</reference>
<evidence type="ECO:0000313" key="8">
    <source>
        <dbReference type="Proteomes" id="UP001597326"/>
    </source>
</evidence>
<evidence type="ECO:0000313" key="7">
    <source>
        <dbReference type="EMBL" id="MFD1889143.1"/>
    </source>
</evidence>
<feature type="transmembrane region" description="Helical" evidence="6">
    <location>
        <begin position="12"/>
        <end position="30"/>
    </location>
</feature>
<organism evidence="7 8">
    <name type="scientific">Luteococcus peritonei</name>
    <dbReference type="NCBI Taxonomy" id="88874"/>
    <lineage>
        <taxon>Bacteria</taxon>
        <taxon>Bacillati</taxon>
        <taxon>Actinomycetota</taxon>
        <taxon>Actinomycetes</taxon>
        <taxon>Propionibacteriales</taxon>
        <taxon>Propionibacteriaceae</taxon>
        <taxon>Luteococcus</taxon>
    </lineage>
</organism>
<feature type="transmembrane region" description="Helical" evidence="6">
    <location>
        <begin position="305"/>
        <end position="327"/>
    </location>
</feature>
<protein>
    <submittedName>
        <fullName evidence="7">Cytochrome c oxidase assembly protein</fullName>
    </submittedName>
</protein>
<evidence type="ECO:0000256" key="6">
    <source>
        <dbReference type="SAM" id="Phobius"/>
    </source>
</evidence>
<dbReference type="EMBL" id="JBHUFZ010000007">
    <property type="protein sequence ID" value="MFD1889143.1"/>
    <property type="molecule type" value="Genomic_DNA"/>
</dbReference>
<evidence type="ECO:0000256" key="5">
    <source>
        <dbReference type="ARBA" id="ARBA00023136"/>
    </source>
</evidence>
<dbReference type="RefSeq" id="WP_343873917.1">
    <property type="nucleotide sequence ID" value="NZ_BAAAIX010000021.1"/>
</dbReference>
<evidence type="ECO:0000256" key="1">
    <source>
        <dbReference type="ARBA" id="ARBA00004651"/>
    </source>
</evidence>